<feature type="domain" description="ABC transmembrane type-1" evidence="8">
    <location>
        <begin position="95"/>
        <end position="298"/>
    </location>
</feature>
<comment type="subcellular location">
    <subcellularLocation>
        <location evidence="1 7">Cell membrane</location>
        <topology evidence="1 7">Multi-pass membrane protein</topology>
    </subcellularLocation>
</comment>
<dbReference type="CDD" id="cd06261">
    <property type="entry name" value="TM_PBP2"/>
    <property type="match status" value="1"/>
</dbReference>
<dbReference type="InterPro" id="IPR035906">
    <property type="entry name" value="MetI-like_sf"/>
</dbReference>
<keyword evidence="4 7" id="KW-0812">Transmembrane</keyword>
<feature type="transmembrane region" description="Helical" evidence="7">
    <location>
        <begin position="97"/>
        <end position="119"/>
    </location>
</feature>
<evidence type="ECO:0000256" key="2">
    <source>
        <dbReference type="ARBA" id="ARBA00022448"/>
    </source>
</evidence>
<organism evidence="9 10">
    <name type="scientific">Actinomycetospora endophytica</name>
    <dbReference type="NCBI Taxonomy" id="2291215"/>
    <lineage>
        <taxon>Bacteria</taxon>
        <taxon>Bacillati</taxon>
        <taxon>Actinomycetota</taxon>
        <taxon>Actinomycetes</taxon>
        <taxon>Pseudonocardiales</taxon>
        <taxon>Pseudonocardiaceae</taxon>
        <taxon>Actinomycetospora</taxon>
    </lineage>
</organism>
<evidence type="ECO:0000256" key="5">
    <source>
        <dbReference type="ARBA" id="ARBA00022989"/>
    </source>
</evidence>
<feature type="transmembrane region" description="Helical" evidence="7">
    <location>
        <begin position="277"/>
        <end position="301"/>
    </location>
</feature>
<feature type="transmembrane region" description="Helical" evidence="7">
    <location>
        <begin position="9"/>
        <end position="28"/>
    </location>
</feature>
<feature type="transmembrane region" description="Helical" evidence="7">
    <location>
        <begin position="131"/>
        <end position="155"/>
    </location>
</feature>
<keyword evidence="10" id="KW-1185">Reference proteome</keyword>
<evidence type="ECO:0000313" key="10">
    <source>
        <dbReference type="Proteomes" id="UP001199469"/>
    </source>
</evidence>
<comment type="caution">
    <text evidence="9">The sequence shown here is derived from an EMBL/GenBank/DDBJ whole genome shotgun (WGS) entry which is preliminary data.</text>
</comment>
<dbReference type="InterPro" id="IPR000515">
    <property type="entry name" value="MetI-like"/>
</dbReference>
<evidence type="ECO:0000256" key="3">
    <source>
        <dbReference type="ARBA" id="ARBA00022475"/>
    </source>
</evidence>
<dbReference type="SUPFAM" id="SSF161098">
    <property type="entry name" value="MetI-like"/>
    <property type="match status" value="1"/>
</dbReference>
<dbReference type="RefSeq" id="WP_230734158.1">
    <property type="nucleotide sequence ID" value="NZ_JAJNDB010000002.1"/>
</dbReference>
<sequence>MGRYTLRRLLQAIPVFLGTTLMIYYLVWGLSSDPFAGKCGQRACPQSYVDLMTKRLNLGDPVIVQWLKYLGGLFTGDFGRTFSGNEVSDLIANAAPISFRLAVVAVVIEIVIGITAGVVSALRGRSFVDSLILISTLFLISLPVFVTGLVVKQVFGVELGWIRTSVPTDPDVFQLFVPGLVLGSLSMAFVARLTRTSMMENTRADFVRTAVAKGLSRRRVVVAHILRTSLLPVVTFIGTDLGSLMGGAVVTEGVFNIRGLGGLVFQGIQRQEEAQVVGVVVLLVIIYLLVNLVVDLLYAVLDPRIRYD</sequence>
<dbReference type="Pfam" id="PF19300">
    <property type="entry name" value="BPD_transp_1_N"/>
    <property type="match status" value="1"/>
</dbReference>
<keyword evidence="2 7" id="KW-0813">Transport</keyword>
<evidence type="ECO:0000256" key="4">
    <source>
        <dbReference type="ARBA" id="ARBA00022692"/>
    </source>
</evidence>
<name>A0ABS8P7Q3_9PSEU</name>
<evidence type="ECO:0000256" key="6">
    <source>
        <dbReference type="ARBA" id="ARBA00023136"/>
    </source>
</evidence>
<dbReference type="PANTHER" id="PTHR43163:SF7">
    <property type="entry name" value="DIPEPTIDE-TRANSPORT INTEGRAL MEMBRANE PROTEIN ABC TRANSPORTER DPPB-RELATED"/>
    <property type="match status" value="1"/>
</dbReference>
<evidence type="ECO:0000313" key="9">
    <source>
        <dbReference type="EMBL" id="MCD2194296.1"/>
    </source>
</evidence>
<dbReference type="Gene3D" id="1.10.3720.10">
    <property type="entry name" value="MetI-like"/>
    <property type="match status" value="1"/>
</dbReference>
<gene>
    <name evidence="9" type="ORF">LQ327_13020</name>
</gene>
<dbReference type="PANTHER" id="PTHR43163">
    <property type="entry name" value="DIPEPTIDE TRANSPORT SYSTEM PERMEASE PROTEIN DPPB-RELATED"/>
    <property type="match status" value="1"/>
</dbReference>
<dbReference type="EMBL" id="JAJNDB010000002">
    <property type="protein sequence ID" value="MCD2194296.1"/>
    <property type="molecule type" value="Genomic_DNA"/>
</dbReference>
<dbReference type="Pfam" id="PF00528">
    <property type="entry name" value="BPD_transp_1"/>
    <property type="match status" value="1"/>
</dbReference>
<dbReference type="InterPro" id="IPR045621">
    <property type="entry name" value="BPD_transp_1_N"/>
</dbReference>
<keyword evidence="3" id="KW-1003">Cell membrane</keyword>
<proteinExistence type="inferred from homology"/>
<protein>
    <submittedName>
        <fullName evidence="9">ABC transporter permease</fullName>
    </submittedName>
</protein>
<dbReference type="Proteomes" id="UP001199469">
    <property type="component" value="Unassembled WGS sequence"/>
</dbReference>
<evidence type="ECO:0000256" key="1">
    <source>
        <dbReference type="ARBA" id="ARBA00004651"/>
    </source>
</evidence>
<keyword evidence="6 7" id="KW-0472">Membrane</keyword>
<evidence type="ECO:0000259" key="8">
    <source>
        <dbReference type="PROSITE" id="PS50928"/>
    </source>
</evidence>
<dbReference type="PROSITE" id="PS50928">
    <property type="entry name" value="ABC_TM1"/>
    <property type="match status" value="1"/>
</dbReference>
<evidence type="ECO:0000256" key="7">
    <source>
        <dbReference type="RuleBase" id="RU363032"/>
    </source>
</evidence>
<reference evidence="9 10" key="1">
    <citation type="submission" date="2021-11" db="EMBL/GenBank/DDBJ databases">
        <title>Draft genome sequence of Actinomycetospora sp. SF1 isolated from the rhizosphere soil.</title>
        <authorList>
            <person name="Duangmal K."/>
            <person name="Chantavorakit T."/>
        </authorList>
    </citation>
    <scope>NUCLEOTIDE SEQUENCE [LARGE SCALE GENOMIC DNA]</scope>
    <source>
        <strain evidence="9 10">TBRC 5722</strain>
    </source>
</reference>
<feature type="transmembrane region" description="Helical" evidence="7">
    <location>
        <begin position="175"/>
        <end position="193"/>
    </location>
</feature>
<keyword evidence="5 7" id="KW-1133">Transmembrane helix</keyword>
<accession>A0ABS8P7Q3</accession>
<comment type="similarity">
    <text evidence="7">Belongs to the binding-protein-dependent transport system permease family.</text>
</comment>